<sequence>MINIFVVILLIFIPLTIEDTVLDRYDYDAYGTRIASNDYFVVLAQNDLNRYSVIMTPFGAEYSCNYGYNYIDDFVMNVAVGRHQNSTQMSFVYLRTNSSTGANQILGLFTFPQIDNTNDSAGQCDKRLSNDQGEYDVKVWNNTLSEMSTLQMDLNGKYAYGFLSNGIFIFDIENKYVQDITWEEILPSIYFEPHALDISETNDGVQIALVVGYYQSDINKVLPILYLVQLNPPLNMIVITNYTFSTQNIQFIRANFAFTYQFNYVMSISIHDSTQQVLIGIPQASTAYLFSFNSTDLILIKTFNQPARSTSWIDNDGTQAALLLANVPTLPWAQSQVRLIDTTSGTVISAFPNNQQTFDQWTDTLPIFIRLATTHDNELMVQATDGTVLLISSADAGYFLRSHDIYSQSYIPEVCPLGTYKSIFGPTPCIVCPANTKSNSNGLLPTIQCLPCLNDSFCPLGSVNDVNISSITSLSQAYAYLSSSSSTSFDDILIENIFSMQTTPIRCVLISPFFWSLITLSISFIIIIIMAGFYYSPGKKKHFQRLEYIFRQTDLIGNGELWFGGLVSFAVMVLIIFSFWFGSVFLKLYPAETSDDAYFACDSSLRNAQFSSGLQLLTTIKSDDEQPIFDMLDSQNFTLEINFVQTGFTCNDVFAQTNFGSYAVSFSLTNCILQPDNATLTVSISMPYHLMNIQLNLTGQSYIGGVYICLMGDNSTSNDSLNTVQQLKFCQLFSTDNQTISQNTEISFILTKTINITDPLDYNSASVYSGIWIPTSTYALLSDFLAYNQQGDYIRYLGTQHTLTIIFSETQFYVVNEQQPIVRRNEMIFHGVLFTTTILGLFALGFLVLKLTLITALKWIINRIIQRPPCCRKKIIEEPTENQTIL</sequence>
<evidence type="ECO:0000313" key="4">
    <source>
        <dbReference type="Proteomes" id="UP000663845"/>
    </source>
</evidence>
<dbReference type="Gene3D" id="2.10.50.10">
    <property type="entry name" value="Tumor Necrosis Factor Receptor, subunit A, domain 2"/>
    <property type="match status" value="1"/>
</dbReference>
<organism evidence="3 4">
    <name type="scientific">Adineta steineri</name>
    <dbReference type="NCBI Taxonomy" id="433720"/>
    <lineage>
        <taxon>Eukaryota</taxon>
        <taxon>Metazoa</taxon>
        <taxon>Spiralia</taxon>
        <taxon>Gnathifera</taxon>
        <taxon>Rotifera</taxon>
        <taxon>Eurotatoria</taxon>
        <taxon>Bdelloidea</taxon>
        <taxon>Adinetida</taxon>
        <taxon>Adinetidae</taxon>
        <taxon>Adineta</taxon>
    </lineage>
</organism>
<feature type="signal peptide" evidence="2">
    <location>
        <begin position="1"/>
        <end position="18"/>
    </location>
</feature>
<feature type="transmembrane region" description="Helical" evidence="1">
    <location>
        <begin position="513"/>
        <end position="535"/>
    </location>
</feature>
<evidence type="ECO:0000256" key="1">
    <source>
        <dbReference type="SAM" id="Phobius"/>
    </source>
</evidence>
<evidence type="ECO:0008006" key="5">
    <source>
        <dbReference type="Google" id="ProtNLM"/>
    </source>
</evidence>
<accession>A0A813PT03</accession>
<dbReference type="SUPFAM" id="SSF82171">
    <property type="entry name" value="DPP6 N-terminal domain-like"/>
    <property type="match status" value="1"/>
</dbReference>
<dbReference type="Proteomes" id="UP000663845">
    <property type="component" value="Unassembled WGS sequence"/>
</dbReference>
<keyword evidence="2" id="KW-0732">Signal</keyword>
<feature type="transmembrane region" description="Helical" evidence="1">
    <location>
        <begin position="561"/>
        <end position="581"/>
    </location>
</feature>
<dbReference type="AlphaFoldDB" id="A0A813PT03"/>
<comment type="caution">
    <text evidence="3">The sequence shown here is derived from an EMBL/GenBank/DDBJ whole genome shotgun (WGS) entry which is preliminary data.</text>
</comment>
<evidence type="ECO:0000313" key="3">
    <source>
        <dbReference type="EMBL" id="CAF0757328.1"/>
    </source>
</evidence>
<dbReference type="EMBL" id="CAJNOG010000015">
    <property type="protein sequence ID" value="CAF0757328.1"/>
    <property type="molecule type" value="Genomic_DNA"/>
</dbReference>
<feature type="chain" id="PRO_5032325587" description="Transmembrane protein" evidence="2">
    <location>
        <begin position="19"/>
        <end position="886"/>
    </location>
</feature>
<feature type="transmembrane region" description="Helical" evidence="1">
    <location>
        <begin position="827"/>
        <end position="849"/>
    </location>
</feature>
<keyword evidence="1" id="KW-0812">Transmembrane</keyword>
<name>A0A813PT03_9BILA</name>
<evidence type="ECO:0000256" key="2">
    <source>
        <dbReference type="SAM" id="SignalP"/>
    </source>
</evidence>
<keyword evidence="1" id="KW-1133">Transmembrane helix</keyword>
<reference evidence="3" key="1">
    <citation type="submission" date="2021-02" db="EMBL/GenBank/DDBJ databases">
        <authorList>
            <person name="Nowell W R."/>
        </authorList>
    </citation>
    <scope>NUCLEOTIDE SEQUENCE</scope>
</reference>
<dbReference type="SMART" id="SM01411">
    <property type="entry name" value="Ephrin_rec_like"/>
    <property type="match status" value="1"/>
</dbReference>
<gene>
    <name evidence="3" type="ORF">JYZ213_LOCUS2850</name>
</gene>
<protein>
    <recommendedName>
        <fullName evidence="5">Transmembrane protein</fullName>
    </recommendedName>
</protein>
<proteinExistence type="predicted"/>
<keyword evidence="1" id="KW-0472">Membrane</keyword>